<keyword evidence="2" id="KW-1185">Reference proteome</keyword>
<dbReference type="EMBL" id="JAPFQI010000002">
    <property type="protein sequence ID" value="MCW8085036.1"/>
    <property type="molecule type" value="Genomic_DNA"/>
</dbReference>
<sequence length="59" mass="6080">MIEDTMSVCPASMNGQGGYDRHSGVQASGGALARPLLMRAACEALSPEGDEAFTAAEYS</sequence>
<comment type="caution">
    <text evidence="1">The sequence shown here is derived from an EMBL/GenBank/DDBJ whole genome shotgun (WGS) entry which is preliminary data.</text>
</comment>
<accession>A0ABT3NSA1</accession>
<proteinExistence type="predicted"/>
<gene>
    <name evidence="1" type="ORF">OF850_05305</name>
</gene>
<reference evidence="1 2" key="1">
    <citation type="submission" date="2022-10" db="EMBL/GenBank/DDBJ databases">
        <title>Roseococcus glaciei nov., sp. nov., isolated from glacier.</title>
        <authorList>
            <person name="Liu Q."/>
            <person name="Xin Y.-H."/>
        </authorList>
    </citation>
    <scope>NUCLEOTIDE SEQUENCE [LARGE SCALE GENOMIC DNA]</scope>
    <source>
        <strain evidence="1 2">MDT2-1-1</strain>
    </source>
</reference>
<dbReference type="Proteomes" id="UP001526430">
    <property type="component" value="Unassembled WGS sequence"/>
</dbReference>
<protein>
    <submittedName>
        <fullName evidence="1">Uncharacterized protein</fullName>
    </submittedName>
</protein>
<organism evidence="1 2">
    <name type="scientific">Sabulicella glaciei</name>
    <dbReference type="NCBI Taxonomy" id="2984948"/>
    <lineage>
        <taxon>Bacteria</taxon>
        <taxon>Pseudomonadati</taxon>
        <taxon>Pseudomonadota</taxon>
        <taxon>Alphaproteobacteria</taxon>
        <taxon>Acetobacterales</taxon>
        <taxon>Acetobacteraceae</taxon>
        <taxon>Sabulicella</taxon>
    </lineage>
</organism>
<dbReference type="RefSeq" id="WP_301588883.1">
    <property type="nucleotide sequence ID" value="NZ_JAPFQI010000002.1"/>
</dbReference>
<evidence type="ECO:0000313" key="2">
    <source>
        <dbReference type="Proteomes" id="UP001526430"/>
    </source>
</evidence>
<name>A0ABT3NSA1_9PROT</name>
<evidence type="ECO:0000313" key="1">
    <source>
        <dbReference type="EMBL" id="MCW8085036.1"/>
    </source>
</evidence>